<accession>A0ABN9TBV7</accession>
<evidence type="ECO:0000256" key="1">
    <source>
        <dbReference type="SAM" id="MobiDB-lite"/>
    </source>
</evidence>
<name>A0ABN9TBV7_9DINO</name>
<feature type="compositionally biased region" description="Low complexity" evidence="1">
    <location>
        <begin position="128"/>
        <end position="147"/>
    </location>
</feature>
<dbReference type="Proteomes" id="UP001189429">
    <property type="component" value="Unassembled WGS sequence"/>
</dbReference>
<feature type="compositionally biased region" description="Low complexity" evidence="1">
    <location>
        <begin position="84"/>
        <end position="95"/>
    </location>
</feature>
<evidence type="ECO:0000313" key="3">
    <source>
        <dbReference type="Proteomes" id="UP001189429"/>
    </source>
</evidence>
<dbReference type="EMBL" id="CAUYUJ010014559">
    <property type="protein sequence ID" value="CAK0843193.1"/>
    <property type="molecule type" value="Genomic_DNA"/>
</dbReference>
<gene>
    <name evidence="2" type="ORF">PCOR1329_LOCUS37624</name>
</gene>
<reference evidence="2" key="1">
    <citation type="submission" date="2023-10" db="EMBL/GenBank/DDBJ databases">
        <authorList>
            <person name="Chen Y."/>
            <person name="Shah S."/>
            <person name="Dougan E. K."/>
            <person name="Thang M."/>
            <person name="Chan C."/>
        </authorList>
    </citation>
    <scope>NUCLEOTIDE SEQUENCE [LARGE SCALE GENOMIC DNA]</scope>
</reference>
<comment type="caution">
    <text evidence="2">The sequence shown here is derived from an EMBL/GenBank/DDBJ whole genome shotgun (WGS) entry which is preliminary data.</text>
</comment>
<sequence>PLWLKALRPSALSGRTDYTGPSLSGDGLPPQLLPAPAARAVGPAFLWRLAPSASPTAAVRFADRSPRGPGARLERAGGGTDAPRQAAAARLLGDAARGRRRRRWPAGRERPPGRWPLRPWPHSRRPPAGCAGLPRGLRARLAARAAAAPPPGPAGRGAGSTSSRPWIKQWRGAPPNNVRRPRRLHEQSLQRS</sequence>
<proteinExistence type="predicted"/>
<feature type="non-terminal residue" evidence="2">
    <location>
        <position position="1"/>
    </location>
</feature>
<keyword evidence="3" id="KW-1185">Reference proteome</keyword>
<feature type="region of interest" description="Disordered" evidence="1">
    <location>
        <begin position="58"/>
        <end position="192"/>
    </location>
</feature>
<evidence type="ECO:0000313" key="2">
    <source>
        <dbReference type="EMBL" id="CAK0843193.1"/>
    </source>
</evidence>
<organism evidence="2 3">
    <name type="scientific">Prorocentrum cordatum</name>
    <dbReference type="NCBI Taxonomy" id="2364126"/>
    <lineage>
        <taxon>Eukaryota</taxon>
        <taxon>Sar</taxon>
        <taxon>Alveolata</taxon>
        <taxon>Dinophyceae</taxon>
        <taxon>Prorocentrales</taxon>
        <taxon>Prorocentraceae</taxon>
        <taxon>Prorocentrum</taxon>
    </lineage>
</organism>
<protein>
    <submittedName>
        <fullName evidence="2">Uncharacterized protein</fullName>
    </submittedName>
</protein>